<gene>
    <name evidence="1" type="ORF">BST99_13915</name>
</gene>
<reference evidence="2" key="1">
    <citation type="submission" date="2016-11" db="EMBL/GenBank/DDBJ databases">
        <title>Trade-off between light-utilization and light-protection in marine flavobacteria.</title>
        <authorList>
            <person name="Kumagai Y."/>
            <person name="Yoshizawa S."/>
            <person name="Kogure K."/>
        </authorList>
    </citation>
    <scope>NUCLEOTIDE SEQUENCE [LARGE SCALE GENOMIC DNA]</scope>
    <source>
        <strain evidence="2">SG-18</strain>
    </source>
</reference>
<evidence type="ECO:0000313" key="1">
    <source>
        <dbReference type="EMBL" id="PQJ16669.1"/>
    </source>
</evidence>
<dbReference type="AlphaFoldDB" id="A0A2S7T9Q2"/>
<proteinExistence type="predicted"/>
<name>A0A2S7T9Q2_9FLAO</name>
<organism evidence="1 2">
    <name type="scientific">Aureicoccus marinus</name>
    <dbReference type="NCBI Taxonomy" id="754435"/>
    <lineage>
        <taxon>Bacteria</taxon>
        <taxon>Pseudomonadati</taxon>
        <taxon>Bacteroidota</taxon>
        <taxon>Flavobacteriia</taxon>
        <taxon>Flavobacteriales</taxon>
        <taxon>Flavobacteriaceae</taxon>
        <taxon>Aureicoccus</taxon>
    </lineage>
</organism>
<accession>A0A2S7T9Q2</accession>
<dbReference type="EMBL" id="MQVX01000001">
    <property type="protein sequence ID" value="PQJ16669.1"/>
    <property type="molecule type" value="Genomic_DNA"/>
</dbReference>
<keyword evidence="2" id="KW-1185">Reference proteome</keyword>
<evidence type="ECO:0000313" key="2">
    <source>
        <dbReference type="Proteomes" id="UP000239366"/>
    </source>
</evidence>
<comment type="caution">
    <text evidence="1">The sequence shown here is derived from an EMBL/GenBank/DDBJ whole genome shotgun (WGS) entry which is preliminary data.</text>
</comment>
<dbReference type="Proteomes" id="UP000239366">
    <property type="component" value="Unassembled WGS sequence"/>
</dbReference>
<protein>
    <submittedName>
        <fullName evidence="1">Uncharacterized protein</fullName>
    </submittedName>
</protein>
<sequence length="251" mass="29265">MKHIAIIICLILTTAKIKAQDYTFRKNIDKDSLFHASIKFIPEQKQKEFRKMYKDGNDQEREFILFMISMPRSSKEELIKNYEDKQAEISNLKIEYLKYVPENHIIDIEFKPESKILNVPEQIKIKIYKTSINNETKEKSVEVVSQNWNLKPNSDELKKVIESINWTDETLKEVKNLLTKANCISIKNGNITTIGFARSGMGKYSYKIFDENLNSDKIETYNNGCEYIFYKDNIVLEYGGGAVGPQCFEKI</sequence>